<evidence type="ECO:0000256" key="8">
    <source>
        <dbReference type="NCBIfam" id="TIGR00188"/>
    </source>
</evidence>
<evidence type="ECO:0000256" key="3">
    <source>
        <dbReference type="ARBA" id="ARBA00022722"/>
    </source>
</evidence>
<dbReference type="HAMAP" id="MF_00227">
    <property type="entry name" value="RNase_P"/>
    <property type="match status" value="1"/>
</dbReference>
<dbReference type="STRING" id="717605.Theco_3761"/>
<dbReference type="Proteomes" id="UP000010795">
    <property type="component" value="Chromosome"/>
</dbReference>
<dbReference type="InterPro" id="IPR020539">
    <property type="entry name" value="RNase_P_CS"/>
</dbReference>
<comment type="function">
    <text evidence="1 7">RNaseP catalyzes the removal of the 5'-leader sequence from pre-tRNA to produce the mature 5'-terminus. It can also cleave other RNA substrates such as 4.5S RNA. The protein component plays an auxiliary but essential role in vivo by binding to the 5'-leader sequence and broadening the substrate specificity of the ribozyme.</text>
</comment>
<dbReference type="InterPro" id="IPR020568">
    <property type="entry name" value="Ribosomal_Su5_D2-typ_SF"/>
</dbReference>
<name>L0EIY2_THECK</name>
<dbReference type="PANTHER" id="PTHR33992">
    <property type="entry name" value="RIBONUCLEASE P PROTEIN COMPONENT"/>
    <property type="match status" value="1"/>
</dbReference>
<organism evidence="10 11">
    <name type="scientific">Thermobacillus composti (strain DSM 18247 / JCM 13945 / KWC4)</name>
    <dbReference type="NCBI Taxonomy" id="717605"/>
    <lineage>
        <taxon>Bacteria</taxon>
        <taxon>Bacillati</taxon>
        <taxon>Bacillota</taxon>
        <taxon>Bacilli</taxon>
        <taxon>Bacillales</taxon>
        <taxon>Paenibacillaceae</taxon>
        <taxon>Thermobacillus</taxon>
    </lineage>
</organism>
<dbReference type="HOGENOM" id="CLU_1577751_0_0_9"/>
<keyword evidence="5 7" id="KW-0378">Hydrolase</keyword>
<evidence type="ECO:0000313" key="11">
    <source>
        <dbReference type="Proteomes" id="UP000010795"/>
    </source>
</evidence>
<dbReference type="NCBIfam" id="TIGR00188">
    <property type="entry name" value="rnpA"/>
    <property type="match status" value="1"/>
</dbReference>
<dbReference type="PROSITE" id="PS00648">
    <property type="entry name" value="RIBONUCLEASE_P"/>
    <property type="match status" value="1"/>
</dbReference>
<dbReference type="PANTHER" id="PTHR33992:SF1">
    <property type="entry name" value="RIBONUCLEASE P PROTEIN COMPONENT"/>
    <property type="match status" value="1"/>
</dbReference>
<keyword evidence="11" id="KW-1185">Reference proteome</keyword>
<keyword evidence="4 7" id="KW-0255">Endonuclease</keyword>
<sequence length="169" mass="19379">MILQDHGAWSFFIRSLRQPVFRMEGSVMVMQRKLRLRSRSDFSRIYKAGRSFANSQFVVYWMKRPETERFRAGVSVSRKLGGAVVRNRMRRVVKELIRLNADKIAERTDFIVIVRRPALGMKTKDLERSLLHALRKAGLLAGIPPAGPDKRRNGGTTAGRPRPQGRPHV</sequence>
<comment type="similarity">
    <text evidence="7">Belongs to the RnpA family.</text>
</comment>
<dbReference type="GO" id="GO:0030677">
    <property type="term" value="C:ribonuclease P complex"/>
    <property type="evidence" value="ECO:0007669"/>
    <property type="project" value="TreeGrafter"/>
</dbReference>
<comment type="subunit">
    <text evidence="7">Consists of a catalytic RNA component (M1 or rnpB) and a protein subunit.</text>
</comment>
<evidence type="ECO:0000256" key="2">
    <source>
        <dbReference type="ARBA" id="ARBA00022694"/>
    </source>
</evidence>
<dbReference type="GO" id="GO:0042781">
    <property type="term" value="F:3'-tRNA processing endoribonuclease activity"/>
    <property type="evidence" value="ECO:0007669"/>
    <property type="project" value="TreeGrafter"/>
</dbReference>
<dbReference type="AlphaFoldDB" id="L0EIY2"/>
<gene>
    <name evidence="7" type="primary">rnpA</name>
    <name evidence="10" type="ordered locus">Theco_3761</name>
</gene>
<evidence type="ECO:0000256" key="1">
    <source>
        <dbReference type="ARBA" id="ARBA00002663"/>
    </source>
</evidence>
<accession>L0EIY2</accession>
<dbReference type="GO" id="GO:0001682">
    <property type="term" value="P:tRNA 5'-leader removal"/>
    <property type="evidence" value="ECO:0007669"/>
    <property type="project" value="UniProtKB-UniRule"/>
</dbReference>
<proteinExistence type="inferred from homology"/>
<dbReference type="KEGG" id="tco:Theco_3761"/>
<dbReference type="FunFam" id="3.30.230.10:FF:000021">
    <property type="entry name" value="Ribonuclease P protein component"/>
    <property type="match status" value="1"/>
</dbReference>
<dbReference type="EC" id="3.1.26.5" evidence="7 8"/>
<dbReference type="Pfam" id="PF00825">
    <property type="entry name" value="Ribonuclease_P"/>
    <property type="match status" value="1"/>
</dbReference>
<dbReference type="Gene3D" id="3.30.230.10">
    <property type="match status" value="1"/>
</dbReference>
<dbReference type="EMBL" id="CP003255">
    <property type="protein sequence ID" value="AGA59777.1"/>
    <property type="molecule type" value="Genomic_DNA"/>
</dbReference>
<keyword evidence="3 7" id="KW-0540">Nuclease</keyword>
<protein>
    <recommendedName>
        <fullName evidence="7 8">Ribonuclease P protein component</fullName>
        <shortName evidence="7">RNase P protein</shortName>
        <shortName evidence="7">RNaseP protein</shortName>
        <ecNumber evidence="7 8">3.1.26.5</ecNumber>
    </recommendedName>
    <alternativeName>
        <fullName evidence="7">Protein C5</fullName>
    </alternativeName>
</protein>
<dbReference type="InterPro" id="IPR000100">
    <property type="entry name" value="RNase_P"/>
</dbReference>
<evidence type="ECO:0000256" key="5">
    <source>
        <dbReference type="ARBA" id="ARBA00022801"/>
    </source>
</evidence>
<evidence type="ECO:0000256" key="7">
    <source>
        <dbReference type="HAMAP-Rule" id="MF_00227"/>
    </source>
</evidence>
<evidence type="ECO:0000313" key="10">
    <source>
        <dbReference type="EMBL" id="AGA59777.1"/>
    </source>
</evidence>
<evidence type="ECO:0000256" key="4">
    <source>
        <dbReference type="ARBA" id="ARBA00022759"/>
    </source>
</evidence>
<evidence type="ECO:0000256" key="6">
    <source>
        <dbReference type="ARBA" id="ARBA00022884"/>
    </source>
</evidence>
<dbReference type="GO" id="GO:0004526">
    <property type="term" value="F:ribonuclease P activity"/>
    <property type="evidence" value="ECO:0007669"/>
    <property type="project" value="UniProtKB-UniRule"/>
</dbReference>
<dbReference type="InterPro" id="IPR014721">
    <property type="entry name" value="Ribsml_uS5_D2-typ_fold_subgr"/>
</dbReference>
<evidence type="ECO:0000256" key="9">
    <source>
        <dbReference type="SAM" id="MobiDB-lite"/>
    </source>
</evidence>
<keyword evidence="6 7" id="KW-0694">RNA-binding</keyword>
<reference evidence="11" key="1">
    <citation type="submission" date="2012-01" db="EMBL/GenBank/DDBJ databases">
        <title>Complete sequence of chromosome of Thermobacillus composti KWC4.</title>
        <authorList>
            <person name="Lucas S."/>
            <person name="Han J."/>
            <person name="Lapidus A."/>
            <person name="Cheng J.-F."/>
            <person name="Goodwin L."/>
            <person name="Pitluck S."/>
            <person name="Peters L."/>
            <person name="Ovchinnikova G."/>
            <person name="Teshima H."/>
            <person name="Detter J.C."/>
            <person name="Han C."/>
            <person name="Tapia R."/>
            <person name="Land M."/>
            <person name="Hauser L."/>
            <person name="Kyrpides N."/>
            <person name="Ivanova N."/>
            <person name="Pagani I."/>
            <person name="Anderson I."/>
            <person name="Woyke T."/>
        </authorList>
    </citation>
    <scope>NUCLEOTIDE SEQUENCE [LARGE SCALE GENOMIC DNA]</scope>
    <source>
        <strain evidence="11">DSM 18247 / JCM 13945 / KWC4</strain>
    </source>
</reference>
<dbReference type="GO" id="GO:0000049">
    <property type="term" value="F:tRNA binding"/>
    <property type="evidence" value="ECO:0007669"/>
    <property type="project" value="UniProtKB-UniRule"/>
</dbReference>
<keyword evidence="2 7" id="KW-0819">tRNA processing</keyword>
<dbReference type="SUPFAM" id="SSF54211">
    <property type="entry name" value="Ribosomal protein S5 domain 2-like"/>
    <property type="match status" value="1"/>
</dbReference>
<comment type="catalytic activity">
    <reaction evidence="7">
        <text>Endonucleolytic cleavage of RNA, removing 5'-extranucleotides from tRNA precursor.</text>
        <dbReference type="EC" id="3.1.26.5"/>
    </reaction>
</comment>
<dbReference type="eggNOG" id="COG0594">
    <property type="taxonomic scope" value="Bacteria"/>
</dbReference>
<feature type="region of interest" description="Disordered" evidence="9">
    <location>
        <begin position="142"/>
        <end position="169"/>
    </location>
</feature>